<gene>
    <name evidence="1" type="ORF">CCMP2556_LOCUS25262</name>
</gene>
<dbReference type="EMBL" id="CAXAMN010016891">
    <property type="protein sequence ID" value="CAK9049323.1"/>
    <property type="molecule type" value="Genomic_DNA"/>
</dbReference>
<dbReference type="InterPro" id="IPR036397">
    <property type="entry name" value="RNaseH_sf"/>
</dbReference>
<dbReference type="SUPFAM" id="SSF53098">
    <property type="entry name" value="Ribonuclease H-like"/>
    <property type="match status" value="1"/>
</dbReference>
<evidence type="ECO:0000313" key="2">
    <source>
        <dbReference type="Proteomes" id="UP001642484"/>
    </source>
</evidence>
<comment type="caution">
    <text evidence="1">The sequence shown here is derived from an EMBL/GenBank/DDBJ whole genome shotgun (WGS) entry which is preliminary data.</text>
</comment>
<organism evidence="1 2">
    <name type="scientific">Durusdinium trenchii</name>
    <dbReference type="NCBI Taxonomy" id="1381693"/>
    <lineage>
        <taxon>Eukaryota</taxon>
        <taxon>Sar</taxon>
        <taxon>Alveolata</taxon>
        <taxon>Dinophyceae</taxon>
        <taxon>Suessiales</taxon>
        <taxon>Symbiodiniaceae</taxon>
        <taxon>Durusdinium</taxon>
    </lineage>
</organism>
<dbReference type="InterPro" id="IPR012337">
    <property type="entry name" value="RNaseH-like_sf"/>
</dbReference>
<proteinExistence type="predicted"/>
<accession>A0ABP0ME19</accession>
<sequence length="141" mass="16951">MESTLTFQLLEVRFNKEDLKTLTEQELNWLIASLEKEEQLWGTLQMDTFHFKYEGFTYHFLLMLDEVIDTLQRCWGQYFGLLERIRYDLEGSFRGKMVEDFCHFRGIELSFVPAEHHESTGDVERIIGELKKKMSHHLRKK</sequence>
<reference evidence="1 2" key="1">
    <citation type="submission" date="2024-02" db="EMBL/GenBank/DDBJ databases">
        <authorList>
            <person name="Chen Y."/>
            <person name="Shah S."/>
            <person name="Dougan E. K."/>
            <person name="Thang M."/>
            <person name="Chan C."/>
        </authorList>
    </citation>
    <scope>NUCLEOTIDE SEQUENCE [LARGE SCALE GENOMIC DNA]</scope>
</reference>
<dbReference type="Gene3D" id="3.30.420.10">
    <property type="entry name" value="Ribonuclease H-like superfamily/Ribonuclease H"/>
    <property type="match status" value="1"/>
</dbReference>
<protein>
    <submittedName>
        <fullName evidence="1">Uncharacterized protein</fullName>
    </submittedName>
</protein>
<name>A0ABP0ME19_9DINO</name>
<dbReference type="Proteomes" id="UP001642484">
    <property type="component" value="Unassembled WGS sequence"/>
</dbReference>
<keyword evidence="2" id="KW-1185">Reference proteome</keyword>
<evidence type="ECO:0000313" key="1">
    <source>
        <dbReference type="EMBL" id="CAK9049323.1"/>
    </source>
</evidence>